<evidence type="ECO:0000256" key="7">
    <source>
        <dbReference type="ARBA" id="ARBA00022989"/>
    </source>
</evidence>
<evidence type="ECO:0000256" key="4">
    <source>
        <dbReference type="ARBA" id="ARBA00022679"/>
    </source>
</evidence>
<dbReference type="EMBL" id="CP012154">
    <property type="protein sequence ID" value="AKS42175.1"/>
    <property type="molecule type" value="Genomic_DNA"/>
</dbReference>
<evidence type="ECO:0000256" key="5">
    <source>
        <dbReference type="ARBA" id="ARBA00022692"/>
    </source>
</evidence>
<accession>A0A0K0XWX7</accession>
<dbReference type="Proteomes" id="UP000066624">
    <property type="component" value="Chromosome"/>
</dbReference>
<dbReference type="GO" id="GO:0006488">
    <property type="term" value="P:dolichol-linked oligosaccharide biosynthetic process"/>
    <property type="evidence" value="ECO:0007669"/>
    <property type="project" value="InterPro"/>
</dbReference>
<dbReference type="Pfam" id="PF04922">
    <property type="entry name" value="DIE2_ALG10"/>
    <property type="match status" value="1"/>
</dbReference>
<evidence type="ECO:0000256" key="2">
    <source>
        <dbReference type="ARBA" id="ARBA00004922"/>
    </source>
</evidence>
<name>A0A0K0XWX7_9GAMM</name>
<keyword evidence="3" id="KW-0328">Glycosyltransferase</keyword>
<keyword evidence="7" id="KW-1133">Transmembrane helix</keyword>
<gene>
    <name evidence="9" type="ORF">WM2015_1808</name>
</gene>
<keyword evidence="5" id="KW-0812">Transmembrane</keyword>
<dbReference type="PANTHER" id="PTHR12989">
    <property type="entry name" value="ALPHA-1,2-GLUCOSYLTRANSFERASE ALG10"/>
    <property type="match status" value="1"/>
</dbReference>
<dbReference type="PANTHER" id="PTHR12989:SF10">
    <property type="entry name" value="DOL-P-GLC:GLC(2)MAN(9)GLCNAC(2)-PP-DOL ALPHA-1,2-GLUCOSYLTRANSFERASE-RELATED"/>
    <property type="match status" value="1"/>
</dbReference>
<evidence type="ECO:0000313" key="10">
    <source>
        <dbReference type="Proteomes" id="UP000066624"/>
    </source>
</evidence>
<dbReference type="OrthoDB" id="5700454at2"/>
<reference evidence="9 10" key="1">
    <citation type="submission" date="2015-07" db="EMBL/GenBank/DDBJ databases">
        <authorList>
            <person name="Noorani M."/>
        </authorList>
    </citation>
    <scope>NUCLEOTIDE SEQUENCE [LARGE SCALE GENOMIC DNA]</scope>
    <source>
        <strain evidence="9 10">KCTC 42284</strain>
    </source>
</reference>
<dbReference type="GO" id="GO:0106073">
    <property type="term" value="F:dolichyl pyrophosphate Glc2Man9GlcNAc2 alpha-1,2-glucosyltransferase activity"/>
    <property type="evidence" value="ECO:0007669"/>
    <property type="project" value="InterPro"/>
</dbReference>
<dbReference type="RefSeq" id="WP_049725757.1">
    <property type="nucleotide sequence ID" value="NZ_CP012154.1"/>
</dbReference>
<dbReference type="STRING" id="1579979.WM2015_1808"/>
<keyword evidence="4" id="KW-0808">Transferase</keyword>
<dbReference type="InterPro" id="IPR016900">
    <property type="entry name" value="Alg10"/>
</dbReference>
<dbReference type="KEGG" id="wma:WM2015_1808"/>
<organism evidence="9 10">
    <name type="scientific">Wenzhouxiangella marina</name>
    <dbReference type="NCBI Taxonomy" id="1579979"/>
    <lineage>
        <taxon>Bacteria</taxon>
        <taxon>Pseudomonadati</taxon>
        <taxon>Pseudomonadota</taxon>
        <taxon>Gammaproteobacteria</taxon>
        <taxon>Chromatiales</taxon>
        <taxon>Wenzhouxiangellaceae</taxon>
        <taxon>Wenzhouxiangella</taxon>
    </lineage>
</organism>
<evidence type="ECO:0000313" key="9">
    <source>
        <dbReference type="EMBL" id="AKS42175.1"/>
    </source>
</evidence>
<keyword evidence="10" id="KW-1185">Reference proteome</keyword>
<evidence type="ECO:0000256" key="6">
    <source>
        <dbReference type="ARBA" id="ARBA00022824"/>
    </source>
</evidence>
<proteinExistence type="predicted"/>
<dbReference type="AlphaFoldDB" id="A0A0K0XWX7"/>
<keyword evidence="6" id="KW-0256">Endoplasmic reticulum</keyword>
<comment type="pathway">
    <text evidence="2">Protein modification; protein glycosylation.</text>
</comment>
<evidence type="ECO:0000256" key="8">
    <source>
        <dbReference type="ARBA" id="ARBA00023136"/>
    </source>
</evidence>
<comment type="subcellular location">
    <subcellularLocation>
        <location evidence="1">Endoplasmic reticulum membrane</location>
        <topology evidence="1">Multi-pass membrane protein</topology>
    </subcellularLocation>
</comment>
<protein>
    <submittedName>
        <fullName evidence="9">Uncharacterized protein</fullName>
    </submittedName>
</protein>
<evidence type="ECO:0000256" key="1">
    <source>
        <dbReference type="ARBA" id="ARBA00004477"/>
    </source>
</evidence>
<evidence type="ECO:0000256" key="3">
    <source>
        <dbReference type="ARBA" id="ARBA00022676"/>
    </source>
</evidence>
<keyword evidence="8" id="KW-0472">Membrane</keyword>
<sequence length="428" mass="48098">MFSTKASTANGPHSARALLILFLAALSSLILMQWLLPDEPLVDEHFHLGQIRLINGPEFQRVPELTTPLGYHYSVALPARLAGLDSLNALRAISAVLGLLGLFLAWACLRRDDPEHALLGALQLLACPLLWPFYFLLYTDLPSLTLVLGATLLLGRQRFWLAAMLGVAMLAWRQSNVFWAMLLWLIALHQAGLGLALGQARHFTRDALRTGLASVAIGLQKTWMLALPLVAFGVFVWLNQGVALGDRAAHQFGGALYPTQIFFLLLVLWLLLLPLLLARLPELIALIRRRPWILLALLALLGVYLASFQVSHVYNLGLPEFHLRNRVLAWLSESLWLRVLAFLPMAWALLGLCLIRLRAGYAYWLYPVTVLALLPVQLIEQRYYIVPVVIFLLFRQAERRALEWVLLAWFALLSLTLSLAIASTRYFL</sequence>